<comment type="caution">
    <text evidence="2">The sequence shown here is derived from an EMBL/GenBank/DDBJ whole genome shotgun (WGS) entry which is preliminary data.</text>
</comment>
<dbReference type="Proteomes" id="UP000661607">
    <property type="component" value="Unassembled WGS sequence"/>
</dbReference>
<dbReference type="EMBL" id="JADBEF010000001">
    <property type="protein sequence ID" value="MBE1557604.1"/>
    <property type="molecule type" value="Genomic_DNA"/>
</dbReference>
<name>A0ABR9K6H5_9ACTN</name>
<accession>A0ABR9K6H5</accession>
<reference evidence="2 3" key="1">
    <citation type="submission" date="2020-10" db="EMBL/GenBank/DDBJ databases">
        <title>Sequencing the genomes of 1000 actinobacteria strains.</title>
        <authorList>
            <person name="Klenk H.-P."/>
        </authorList>
    </citation>
    <scope>NUCLEOTIDE SEQUENCE [LARGE SCALE GENOMIC DNA]</scope>
    <source>
        <strain evidence="2 3">DSM 43748</strain>
    </source>
</reference>
<keyword evidence="3" id="KW-1185">Reference proteome</keyword>
<gene>
    <name evidence="2" type="ORF">H4W81_000383</name>
</gene>
<sequence length="84" mass="9629">MTVVVIGVLRQDVSQVPLTDDQDPVQAFAADATNPPLGNRVRTWRPHRCRDDAYSDRGEDRVEHRRELRIPIPDQDPRLDGPFL</sequence>
<evidence type="ECO:0000256" key="1">
    <source>
        <dbReference type="SAM" id="MobiDB-lite"/>
    </source>
</evidence>
<organism evidence="2 3">
    <name type="scientific">Nonomuraea africana</name>
    <dbReference type="NCBI Taxonomy" id="46171"/>
    <lineage>
        <taxon>Bacteria</taxon>
        <taxon>Bacillati</taxon>
        <taxon>Actinomycetota</taxon>
        <taxon>Actinomycetes</taxon>
        <taxon>Streptosporangiales</taxon>
        <taxon>Streptosporangiaceae</taxon>
        <taxon>Nonomuraea</taxon>
    </lineage>
</organism>
<protein>
    <submittedName>
        <fullName evidence="2">Uncharacterized protein</fullName>
    </submittedName>
</protein>
<proteinExistence type="predicted"/>
<evidence type="ECO:0000313" key="3">
    <source>
        <dbReference type="Proteomes" id="UP000661607"/>
    </source>
</evidence>
<evidence type="ECO:0000313" key="2">
    <source>
        <dbReference type="EMBL" id="MBE1557604.1"/>
    </source>
</evidence>
<feature type="region of interest" description="Disordered" evidence="1">
    <location>
        <begin position="53"/>
        <end position="84"/>
    </location>
</feature>